<accession>A0A542ZK51</accession>
<dbReference type="RefSeq" id="WP_246092134.1">
    <property type="nucleotide sequence ID" value="NZ_BAAAKX010000002.1"/>
</dbReference>
<feature type="domain" description="Low molecular weight protein antigen 6 PH" evidence="2">
    <location>
        <begin position="79"/>
        <end position="141"/>
    </location>
</feature>
<dbReference type="Proteomes" id="UP000319514">
    <property type="component" value="Unassembled WGS sequence"/>
</dbReference>
<keyword evidence="4" id="KW-1185">Reference proteome</keyword>
<keyword evidence="1" id="KW-0472">Membrane</keyword>
<evidence type="ECO:0000313" key="4">
    <source>
        <dbReference type="Proteomes" id="UP000319514"/>
    </source>
</evidence>
<reference evidence="3 4" key="1">
    <citation type="submission" date="2019-06" db="EMBL/GenBank/DDBJ databases">
        <title>Sequencing the genomes of 1000 actinobacteria strains.</title>
        <authorList>
            <person name="Klenk H.-P."/>
        </authorList>
    </citation>
    <scope>NUCLEOTIDE SEQUENCE [LARGE SCALE GENOMIC DNA]</scope>
    <source>
        <strain evidence="3 4">DSM 18082</strain>
    </source>
</reference>
<keyword evidence="1" id="KW-1133">Transmembrane helix</keyword>
<evidence type="ECO:0000259" key="2">
    <source>
        <dbReference type="Pfam" id="PF10756"/>
    </source>
</evidence>
<gene>
    <name evidence="3" type="ORF">FB474_2121</name>
</gene>
<dbReference type="Pfam" id="PF10756">
    <property type="entry name" value="bPH_6"/>
    <property type="match status" value="1"/>
</dbReference>
<dbReference type="AlphaFoldDB" id="A0A542ZK51"/>
<name>A0A542ZK51_9MICO</name>
<organism evidence="3 4">
    <name type="scientific">Oryzihumus leptocrescens</name>
    <dbReference type="NCBI Taxonomy" id="297536"/>
    <lineage>
        <taxon>Bacteria</taxon>
        <taxon>Bacillati</taxon>
        <taxon>Actinomycetota</taxon>
        <taxon>Actinomycetes</taxon>
        <taxon>Micrococcales</taxon>
        <taxon>Intrasporangiaceae</taxon>
        <taxon>Oryzihumus</taxon>
    </lineage>
</organism>
<dbReference type="InterPro" id="IPR019692">
    <property type="entry name" value="CFP-6_PH"/>
</dbReference>
<sequence>MDQPKADPYAVFRPRRGRRVALVAAVLSVLIFTIGAISLPGKDVLYGGWGFGDRMLLVGTGFAVAFLMWRYATIRAVPTREGLTVRNLVLTRRLEWAQIVRVQFGGGAPWVSLDLDDTDTVAVMAIQKADGAFARAEAGRLSALVQVHGVRSDTD</sequence>
<feature type="transmembrane region" description="Helical" evidence="1">
    <location>
        <begin position="20"/>
        <end position="39"/>
    </location>
</feature>
<proteinExistence type="predicted"/>
<protein>
    <submittedName>
        <fullName evidence="3">PH (Pleckstrin Homology) domain-containing protein</fullName>
    </submittedName>
</protein>
<dbReference type="EMBL" id="VFOQ01000001">
    <property type="protein sequence ID" value="TQL60724.1"/>
    <property type="molecule type" value="Genomic_DNA"/>
</dbReference>
<evidence type="ECO:0000256" key="1">
    <source>
        <dbReference type="SAM" id="Phobius"/>
    </source>
</evidence>
<evidence type="ECO:0000313" key="3">
    <source>
        <dbReference type="EMBL" id="TQL60724.1"/>
    </source>
</evidence>
<comment type="caution">
    <text evidence="3">The sequence shown here is derived from an EMBL/GenBank/DDBJ whole genome shotgun (WGS) entry which is preliminary data.</text>
</comment>
<keyword evidence="1" id="KW-0812">Transmembrane</keyword>
<feature type="transmembrane region" description="Helical" evidence="1">
    <location>
        <begin position="51"/>
        <end position="72"/>
    </location>
</feature>